<dbReference type="GO" id="GO:0005737">
    <property type="term" value="C:cytoplasm"/>
    <property type="evidence" value="ECO:0007669"/>
    <property type="project" value="TreeGrafter"/>
</dbReference>
<organism evidence="5 6">
    <name type="scientific">Beauveria asiatica</name>
    <dbReference type="NCBI Taxonomy" id="1069075"/>
    <lineage>
        <taxon>Eukaryota</taxon>
        <taxon>Fungi</taxon>
        <taxon>Dikarya</taxon>
        <taxon>Ascomycota</taxon>
        <taxon>Pezizomycotina</taxon>
        <taxon>Sordariomycetes</taxon>
        <taxon>Hypocreomycetidae</taxon>
        <taxon>Hypocreales</taxon>
        <taxon>Cordycipitaceae</taxon>
        <taxon>Beauveria</taxon>
    </lineage>
</organism>
<keyword evidence="1" id="KW-0596">Phosphopantetheine</keyword>
<dbReference type="InterPro" id="IPR000873">
    <property type="entry name" value="AMP-dep_synth/lig_dom"/>
</dbReference>
<accession>A0AAW0S2V5</accession>
<dbReference type="GO" id="GO:0044550">
    <property type="term" value="P:secondary metabolite biosynthetic process"/>
    <property type="evidence" value="ECO:0007669"/>
    <property type="project" value="TreeGrafter"/>
</dbReference>
<comment type="caution">
    <text evidence="5">The sequence shown here is derived from an EMBL/GenBank/DDBJ whole genome shotgun (WGS) entry which is preliminary data.</text>
</comment>
<dbReference type="SUPFAM" id="SSF56801">
    <property type="entry name" value="Acetyl-CoA synthetase-like"/>
    <property type="match status" value="1"/>
</dbReference>
<dbReference type="GO" id="GO:0031177">
    <property type="term" value="F:phosphopantetheine binding"/>
    <property type="evidence" value="ECO:0007669"/>
    <property type="project" value="TreeGrafter"/>
</dbReference>
<dbReference type="Pfam" id="PF00501">
    <property type="entry name" value="AMP-binding"/>
    <property type="match status" value="1"/>
</dbReference>
<dbReference type="Proteomes" id="UP001397290">
    <property type="component" value="Unassembled WGS sequence"/>
</dbReference>
<gene>
    <name evidence="5" type="ORF">G3M48_009106</name>
</gene>
<dbReference type="AlphaFoldDB" id="A0AAW0S2V5"/>
<dbReference type="PANTHER" id="PTHR45527">
    <property type="entry name" value="NONRIBOSOMAL PEPTIDE SYNTHETASE"/>
    <property type="match status" value="1"/>
</dbReference>
<evidence type="ECO:0000313" key="6">
    <source>
        <dbReference type="Proteomes" id="UP001397290"/>
    </source>
</evidence>
<evidence type="ECO:0000256" key="3">
    <source>
        <dbReference type="ARBA" id="ARBA00022598"/>
    </source>
</evidence>
<evidence type="ECO:0000313" key="5">
    <source>
        <dbReference type="EMBL" id="KAK8148805.1"/>
    </source>
</evidence>
<dbReference type="Gene3D" id="3.40.50.12780">
    <property type="entry name" value="N-terminal domain of ligase-like"/>
    <property type="match status" value="1"/>
</dbReference>
<dbReference type="GO" id="GO:0043041">
    <property type="term" value="P:amino acid activation for nonribosomal peptide biosynthetic process"/>
    <property type="evidence" value="ECO:0007669"/>
    <property type="project" value="TreeGrafter"/>
</dbReference>
<evidence type="ECO:0000256" key="2">
    <source>
        <dbReference type="ARBA" id="ARBA00022553"/>
    </source>
</evidence>
<proteinExistence type="predicted"/>
<dbReference type="GO" id="GO:0003824">
    <property type="term" value="F:catalytic activity"/>
    <property type="evidence" value="ECO:0007669"/>
    <property type="project" value="InterPro"/>
</dbReference>
<dbReference type="EMBL" id="JAAHCF010000072">
    <property type="protein sequence ID" value="KAK8148805.1"/>
    <property type="molecule type" value="Genomic_DNA"/>
</dbReference>
<keyword evidence="2" id="KW-0597">Phosphoprotein</keyword>
<evidence type="ECO:0000256" key="1">
    <source>
        <dbReference type="ARBA" id="ARBA00022450"/>
    </source>
</evidence>
<reference evidence="5 6" key="1">
    <citation type="submission" date="2020-02" db="EMBL/GenBank/DDBJ databases">
        <title>Comparative genomics of the hypocrealean fungal genus Beauvera.</title>
        <authorList>
            <person name="Showalter D.N."/>
            <person name="Bushley K.E."/>
            <person name="Rehner S.A."/>
        </authorList>
    </citation>
    <scope>NUCLEOTIDE SEQUENCE [LARGE SCALE GENOMIC DNA]</scope>
    <source>
        <strain evidence="5 6">ARSEF4384</strain>
    </source>
</reference>
<dbReference type="SUPFAM" id="SSF52777">
    <property type="entry name" value="CoA-dependent acyltransferases"/>
    <property type="match status" value="1"/>
</dbReference>
<dbReference type="PANTHER" id="PTHR45527:SF3">
    <property type="entry name" value="SIDEROPHORE SYNTHETASE (EUROFUNG)"/>
    <property type="match status" value="1"/>
</dbReference>
<sequence length="405" mass="44830">MKAGGASVAVDLVQPEDYLRVIFQQVKPVLILSSSAQKLIADRLLSSIPPSASVVVVTEDQLSRLPIPQSSDVLPTVDPNSLLYIVFTSDSTGRPKGVSIRHSNLSSAVKYQQTAHNFKPDSRVYDFASYAFDVAWINVLHTFTAGGVLCIPSEEDRRDNFSESIVRLGVTYAKMTPTMAYVLSPKTAETLQTIVLGGEKAHAEALDRFPKNVELKNTYGPSECTPTSQSLHDYIQEYEQIRTELGTPLLHARLVQQARGNYLIWTLHHALFDGWSIPLMLDLLETIYHAEGDLPPPSPPFQGFVRHIVKGDQEQIRAFWDSQLSGLEAQPFPALPAADYEPRPTAVIFAPETDKDEKSPDPGFIGAFDTYAIKIICHLETDGVWLQINYDGDIVTSDTTARMVT</sequence>
<evidence type="ECO:0000259" key="4">
    <source>
        <dbReference type="Pfam" id="PF00501"/>
    </source>
</evidence>
<protein>
    <recommendedName>
        <fullName evidence="4">AMP-dependent synthetase/ligase domain-containing protein</fullName>
    </recommendedName>
</protein>
<feature type="domain" description="AMP-dependent synthetase/ligase" evidence="4">
    <location>
        <begin position="1"/>
        <end position="260"/>
    </location>
</feature>
<name>A0AAW0S2V5_9HYPO</name>
<dbReference type="InterPro" id="IPR042099">
    <property type="entry name" value="ANL_N_sf"/>
</dbReference>
<keyword evidence="3" id="KW-0436">Ligase</keyword>
<keyword evidence="6" id="KW-1185">Reference proteome</keyword>